<dbReference type="AlphaFoldDB" id="A0A2P2JW65"/>
<name>A0A2P2JW65_RHIMU</name>
<reference evidence="1" key="1">
    <citation type="submission" date="2018-02" db="EMBL/GenBank/DDBJ databases">
        <title>Rhizophora mucronata_Transcriptome.</title>
        <authorList>
            <person name="Meera S.P."/>
            <person name="Sreeshan A."/>
            <person name="Augustine A."/>
        </authorList>
    </citation>
    <scope>NUCLEOTIDE SEQUENCE</scope>
    <source>
        <tissue evidence="1">Leaf</tissue>
    </source>
</reference>
<evidence type="ECO:0000313" key="1">
    <source>
        <dbReference type="EMBL" id="MBW97700.1"/>
    </source>
</evidence>
<organism evidence="1">
    <name type="scientific">Rhizophora mucronata</name>
    <name type="common">Asiatic mangrove</name>
    <dbReference type="NCBI Taxonomy" id="61149"/>
    <lineage>
        <taxon>Eukaryota</taxon>
        <taxon>Viridiplantae</taxon>
        <taxon>Streptophyta</taxon>
        <taxon>Embryophyta</taxon>
        <taxon>Tracheophyta</taxon>
        <taxon>Spermatophyta</taxon>
        <taxon>Magnoliopsida</taxon>
        <taxon>eudicotyledons</taxon>
        <taxon>Gunneridae</taxon>
        <taxon>Pentapetalae</taxon>
        <taxon>rosids</taxon>
        <taxon>fabids</taxon>
        <taxon>Malpighiales</taxon>
        <taxon>Rhizophoraceae</taxon>
        <taxon>Rhizophora</taxon>
    </lineage>
</organism>
<proteinExistence type="predicted"/>
<sequence>MFERLKGKVGLGPCFIIKKRSDFAGEEGR</sequence>
<protein>
    <submittedName>
        <fullName evidence="1">Uncharacterized protein</fullName>
    </submittedName>
</protein>
<accession>A0A2P2JW65</accession>
<dbReference type="EMBL" id="GGEC01017217">
    <property type="protein sequence ID" value="MBW97700.1"/>
    <property type="molecule type" value="Transcribed_RNA"/>
</dbReference>